<dbReference type="Proteomes" id="UP000789366">
    <property type="component" value="Unassembled WGS sequence"/>
</dbReference>
<evidence type="ECO:0000313" key="2">
    <source>
        <dbReference type="Proteomes" id="UP000789366"/>
    </source>
</evidence>
<accession>A0ACA9QQI5</accession>
<dbReference type="EMBL" id="CAJVPW010048138">
    <property type="protein sequence ID" value="CAG8760786.1"/>
    <property type="molecule type" value="Genomic_DNA"/>
</dbReference>
<comment type="caution">
    <text evidence="1">The sequence shown here is derived from an EMBL/GenBank/DDBJ whole genome shotgun (WGS) entry which is preliminary data.</text>
</comment>
<organism evidence="1 2">
    <name type="scientific">Cetraspora pellucida</name>
    <dbReference type="NCBI Taxonomy" id="1433469"/>
    <lineage>
        <taxon>Eukaryota</taxon>
        <taxon>Fungi</taxon>
        <taxon>Fungi incertae sedis</taxon>
        <taxon>Mucoromycota</taxon>
        <taxon>Glomeromycotina</taxon>
        <taxon>Glomeromycetes</taxon>
        <taxon>Diversisporales</taxon>
        <taxon>Gigasporaceae</taxon>
        <taxon>Cetraspora</taxon>
    </lineage>
</organism>
<gene>
    <name evidence="1" type="ORF">SPELUC_LOCUS15123</name>
</gene>
<reference evidence="1" key="1">
    <citation type="submission" date="2021-06" db="EMBL/GenBank/DDBJ databases">
        <authorList>
            <person name="Kallberg Y."/>
            <person name="Tangrot J."/>
            <person name="Rosling A."/>
        </authorList>
    </citation>
    <scope>NUCLEOTIDE SEQUENCE</scope>
    <source>
        <strain evidence="1">28 12/20/2015</strain>
    </source>
</reference>
<feature type="non-terminal residue" evidence="1">
    <location>
        <position position="41"/>
    </location>
</feature>
<proteinExistence type="predicted"/>
<name>A0ACA9QQI5_9GLOM</name>
<protein>
    <submittedName>
        <fullName evidence="1">14892_t:CDS:1</fullName>
    </submittedName>
</protein>
<sequence length="41" mass="4551">MNQPISQVVGHQPLAPPNVNIPVNSSFDNLTAEERYKFLAN</sequence>
<evidence type="ECO:0000313" key="1">
    <source>
        <dbReference type="EMBL" id="CAG8760786.1"/>
    </source>
</evidence>
<keyword evidence="2" id="KW-1185">Reference proteome</keyword>